<dbReference type="STRING" id="482461.SAMN05216244_1709"/>
<keyword evidence="2" id="KW-1185">Reference proteome</keyword>
<protein>
    <recommendedName>
        <fullName evidence="3">Replication terminator protein</fullName>
    </recommendedName>
</protein>
<accession>A0A1G9QWX0</accession>
<evidence type="ECO:0000313" key="1">
    <source>
        <dbReference type="EMBL" id="SDM15509.1"/>
    </source>
</evidence>
<sequence>MEIKLSELANGGLQERFENEMGNVLENIADRNTDASVKRSVTIKLTFKPNEKRDIADTIIDVSSKLAPAVSVPTSIVMGHDEKGKVVGQELKSGLKGQTYFDGEAVNTDTGEKIFDFRKTK</sequence>
<evidence type="ECO:0008006" key="3">
    <source>
        <dbReference type="Google" id="ProtNLM"/>
    </source>
</evidence>
<dbReference type="OrthoDB" id="1956472at2"/>
<dbReference type="Proteomes" id="UP000182347">
    <property type="component" value="Unassembled WGS sequence"/>
</dbReference>
<gene>
    <name evidence="1" type="ORF">SAMN05216244_1709</name>
</gene>
<proteinExistence type="predicted"/>
<reference evidence="2" key="1">
    <citation type="submission" date="2016-10" db="EMBL/GenBank/DDBJ databases">
        <authorList>
            <person name="Varghese N."/>
            <person name="Submissions S."/>
        </authorList>
    </citation>
    <scope>NUCLEOTIDE SEQUENCE [LARGE SCALE GENOMIC DNA]</scope>
    <source>
        <strain evidence="2">CGMCC 1.6199</strain>
    </source>
</reference>
<dbReference type="RefSeq" id="WP_074598431.1">
    <property type="nucleotide sequence ID" value="NZ_FNHF01000002.1"/>
</dbReference>
<name>A0A1G9QWX0_9BACI</name>
<dbReference type="AlphaFoldDB" id="A0A1G9QWX0"/>
<evidence type="ECO:0000313" key="2">
    <source>
        <dbReference type="Proteomes" id="UP000182347"/>
    </source>
</evidence>
<dbReference type="EMBL" id="FNHF01000002">
    <property type="protein sequence ID" value="SDM15509.1"/>
    <property type="molecule type" value="Genomic_DNA"/>
</dbReference>
<organism evidence="1 2">
    <name type="scientific">Sediminibacillus halophilus</name>
    <dbReference type="NCBI Taxonomy" id="482461"/>
    <lineage>
        <taxon>Bacteria</taxon>
        <taxon>Bacillati</taxon>
        <taxon>Bacillota</taxon>
        <taxon>Bacilli</taxon>
        <taxon>Bacillales</taxon>
        <taxon>Bacillaceae</taxon>
        <taxon>Sediminibacillus</taxon>
    </lineage>
</organism>